<evidence type="ECO:0000256" key="1">
    <source>
        <dbReference type="ARBA" id="ARBA00004201"/>
    </source>
</evidence>
<keyword evidence="2" id="KW-0963">Cytoplasm</keyword>
<dbReference type="EMBL" id="VTPC01089963">
    <property type="protein sequence ID" value="KAF2885347.1"/>
    <property type="molecule type" value="Genomic_DNA"/>
</dbReference>
<dbReference type="GO" id="GO:0033962">
    <property type="term" value="P:P-body assembly"/>
    <property type="evidence" value="ECO:0007669"/>
    <property type="project" value="TreeGrafter"/>
</dbReference>
<evidence type="ECO:0000256" key="2">
    <source>
        <dbReference type="ARBA" id="ARBA00022490"/>
    </source>
</evidence>
<dbReference type="OrthoDB" id="8251691at2759"/>
<dbReference type="PANTHER" id="PTHR21551:SF0">
    <property type="entry name" value="PROTEIN ASSOCIATED WITH TOPO II RELATED-1, ISOFORM A"/>
    <property type="match status" value="1"/>
</dbReference>
<dbReference type="AlphaFoldDB" id="A0A8K0CHI8"/>
<dbReference type="PANTHER" id="PTHR21551">
    <property type="entry name" value="TOPOISOMERASE II-ASSOCIATED PROTEIN PAT1"/>
    <property type="match status" value="1"/>
</dbReference>
<evidence type="ECO:0000256" key="3">
    <source>
        <dbReference type="SAM" id="MobiDB-lite"/>
    </source>
</evidence>
<comment type="caution">
    <text evidence="4">The sequence shown here is derived from an EMBL/GenBank/DDBJ whole genome shotgun (WGS) entry which is preliminary data.</text>
</comment>
<evidence type="ECO:0000313" key="4">
    <source>
        <dbReference type="EMBL" id="KAF2885347.1"/>
    </source>
</evidence>
<reference evidence="4" key="1">
    <citation type="submission" date="2019-08" db="EMBL/GenBank/DDBJ databases">
        <title>The genome of the North American firefly Photinus pyralis.</title>
        <authorList>
            <consortium name="Photinus pyralis genome working group"/>
            <person name="Fallon T.R."/>
            <person name="Sander Lower S.E."/>
            <person name="Weng J.-K."/>
        </authorList>
    </citation>
    <scope>NUCLEOTIDE SEQUENCE</scope>
    <source>
        <strain evidence="4">TRF0915ILg1</strain>
        <tissue evidence="4">Whole body</tissue>
    </source>
</reference>
<feature type="compositionally biased region" description="Basic and acidic residues" evidence="3">
    <location>
        <begin position="381"/>
        <end position="407"/>
    </location>
</feature>
<sequence>MADTSFRFGTDVSSDDNLLSPDEADCLEIEEEEYDALNDETFGALEDASGLDDWEQQHEQFAELAESSKNSERLENSLSKLSLGDTRYLFPISQDSVWSFTAPQNGENFSSSLLSNIHKASKTFTDSTSDSKSETHSDDTLTFFNTSTSPLPSFEKTSVIGNKLPKKVCTVEELERGLLQNRTKLHATQSAPSPVPPTVPPPQTLQSHSQTHLPPPPPPFGQHSVQGPPGRLPPGLPPLGVHHLRYFQHVHPNMPPGLVRLMPPAHYMQGTHTPPPPGLMHPPQFPLPHPFNFPPPPRIGNVHNLPHQNNRINHHNHQHHKNKTDMNNMRHRNEYIENKDEYAGLMSNREKQWLINIQLVQLNTGTPYFDDYYYTVFKERKAKNSKENQPPERNQRHNNRRNSDRQENQNTTLTPKIYTPLQFENSLGKLQCGSVTAPRKIIDMDIVTPEKDNENNSTSSRDTKKTKQLLLELEAFYSLILKAEDLRNPLYKSNMEKLCEIKQKQRLRELDLASTSEQKQEILKALREESEPLSENPHDYLMKVINGLFQDDKYISFLSIRKGKMLLLRILPYLTGDNFSNQLLDVWIKVFLSIPTVGRKDTAGDNLFLQLHPHFKRYIQSSNMKVILDIVSNLLEVLSPDNSRGTPISCLGKPPLHFIVTNKFGVSALASIFVRTEYLISTDRASEKQQTDWFNFVVCWAECLLVPKLVLVTPLEPVPPLFFHKHCSRIGNLAIDKMKLLEKWISDSS</sequence>
<feature type="region of interest" description="Disordered" evidence="3">
    <location>
        <begin position="1"/>
        <end position="21"/>
    </location>
</feature>
<dbReference type="GO" id="GO:0000932">
    <property type="term" value="C:P-body"/>
    <property type="evidence" value="ECO:0007669"/>
    <property type="project" value="UniProtKB-SubCell"/>
</dbReference>
<feature type="region of interest" description="Disordered" evidence="3">
    <location>
        <begin position="381"/>
        <end position="415"/>
    </location>
</feature>
<accession>A0A8K0CHI8</accession>
<dbReference type="Proteomes" id="UP000801492">
    <property type="component" value="Unassembled WGS sequence"/>
</dbReference>
<evidence type="ECO:0008006" key="6">
    <source>
        <dbReference type="Google" id="ProtNLM"/>
    </source>
</evidence>
<protein>
    <recommendedName>
        <fullName evidence="6">Protein PAT1 homolog 1</fullName>
    </recommendedName>
</protein>
<dbReference type="GO" id="GO:0003723">
    <property type="term" value="F:RNA binding"/>
    <property type="evidence" value="ECO:0007669"/>
    <property type="project" value="TreeGrafter"/>
</dbReference>
<keyword evidence="5" id="KW-1185">Reference proteome</keyword>
<feature type="region of interest" description="Disordered" evidence="3">
    <location>
        <begin position="186"/>
        <end position="237"/>
    </location>
</feature>
<organism evidence="4 5">
    <name type="scientific">Ignelater luminosus</name>
    <name type="common">Cucubano</name>
    <name type="synonym">Pyrophorus luminosus</name>
    <dbReference type="NCBI Taxonomy" id="2038154"/>
    <lineage>
        <taxon>Eukaryota</taxon>
        <taxon>Metazoa</taxon>
        <taxon>Ecdysozoa</taxon>
        <taxon>Arthropoda</taxon>
        <taxon>Hexapoda</taxon>
        <taxon>Insecta</taxon>
        <taxon>Pterygota</taxon>
        <taxon>Neoptera</taxon>
        <taxon>Endopterygota</taxon>
        <taxon>Coleoptera</taxon>
        <taxon>Polyphaga</taxon>
        <taxon>Elateriformia</taxon>
        <taxon>Elateroidea</taxon>
        <taxon>Elateridae</taxon>
        <taxon>Agrypninae</taxon>
        <taxon>Pyrophorini</taxon>
        <taxon>Ignelater</taxon>
    </lineage>
</organism>
<proteinExistence type="predicted"/>
<dbReference type="InterPro" id="IPR039900">
    <property type="entry name" value="Pat1-like"/>
</dbReference>
<name>A0A8K0CHI8_IGNLU</name>
<feature type="region of interest" description="Disordered" evidence="3">
    <location>
        <begin position="123"/>
        <end position="143"/>
    </location>
</feature>
<comment type="subcellular location">
    <subcellularLocation>
        <location evidence="1">Cytoplasm</location>
        <location evidence="1">P-body</location>
    </subcellularLocation>
</comment>
<feature type="compositionally biased region" description="Pro residues" evidence="3">
    <location>
        <begin position="193"/>
        <end position="203"/>
    </location>
</feature>
<evidence type="ECO:0000313" key="5">
    <source>
        <dbReference type="Proteomes" id="UP000801492"/>
    </source>
</evidence>
<dbReference type="GO" id="GO:0000290">
    <property type="term" value="P:deadenylation-dependent decapping of nuclear-transcribed mRNA"/>
    <property type="evidence" value="ECO:0007669"/>
    <property type="project" value="InterPro"/>
</dbReference>
<gene>
    <name evidence="4" type="ORF">ILUMI_20816</name>
</gene>
<feature type="compositionally biased region" description="Basic and acidic residues" evidence="3">
    <location>
        <begin position="129"/>
        <end position="139"/>
    </location>
</feature>